<comment type="similarity">
    <text evidence="4">Belongs to the class I-like SAM-binding methyltransferase superfamily. RNA M5U methyltransferase family.</text>
</comment>
<feature type="binding site" evidence="4">
    <location>
        <position position="398"/>
    </location>
    <ligand>
        <name>S-adenosyl-L-methionine</name>
        <dbReference type="ChEBI" id="CHEBI:59789"/>
    </ligand>
</feature>
<keyword evidence="8" id="KW-1185">Reference proteome</keyword>
<accession>A0A8J4PU37</accession>
<evidence type="ECO:0000313" key="7">
    <source>
        <dbReference type="EMBL" id="KAF2074823.1"/>
    </source>
</evidence>
<feature type="region of interest" description="Disordered" evidence="6">
    <location>
        <begin position="134"/>
        <end position="153"/>
    </location>
</feature>
<dbReference type="GO" id="GO:0003723">
    <property type="term" value="F:RNA binding"/>
    <property type="evidence" value="ECO:0007669"/>
    <property type="project" value="TreeGrafter"/>
</dbReference>
<keyword evidence="2 4" id="KW-0808">Transferase</keyword>
<feature type="active site" evidence="5">
    <location>
        <position position="526"/>
    </location>
</feature>
<dbReference type="InterPro" id="IPR030390">
    <property type="entry name" value="MeTrfase_TrmA_AS"/>
</dbReference>
<evidence type="ECO:0000256" key="4">
    <source>
        <dbReference type="PROSITE-ProRule" id="PRU01024"/>
    </source>
</evidence>
<dbReference type="Gene3D" id="2.40.50.1070">
    <property type="match status" value="1"/>
</dbReference>
<organism evidence="7 8">
    <name type="scientific">Polysphondylium violaceum</name>
    <dbReference type="NCBI Taxonomy" id="133409"/>
    <lineage>
        <taxon>Eukaryota</taxon>
        <taxon>Amoebozoa</taxon>
        <taxon>Evosea</taxon>
        <taxon>Eumycetozoa</taxon>
        <taxon>Dictyostelia</taxon>
        <taxon>Dictyosteliales</taxon>
        <taxon>Dictyosteliaceae</taxon>
        <taxon>Polysphondylium</taxon>
    </lineage>
</organism>
<sequence length="642" mass="72437">METTTNIVPESEVKAPIPVDVDMKTEDNALSTEPTTTTTTEPTITTPTEPTTTTTTTEEVHNNKPKVLMVFNLSKYMDGKKFTKFLEQHKVTYKKCKKIVGDTYGSLNYEDEKQRADIIEKLRQVKVGNKQLKVDDKEDKMENSKKRNENPDFKAEPLKSVEDICSPWHKIEYQDQLKKKEREMKDILTKMRIEIRKNSEHNLPSWLEKFSKETACPLEPIIPSATTQYYRNKASYTIGYDLENVPCVGFALGKTGNGVTAIGNPQNTPILSLKSLEIRKQFEDYIKNHSRKPYDKPTHTGFWRQLTVRDFTTGESMATIQVNHKGLSQEEIDKEKQDMKQHFSALPDPITSFSIQLYDGLSNAAPVDHPFETIFGPDYIHEQLLGCKFRVSYNSFFQVNTKTTELLYSKVLEWANVSKDTILLDVCCGTGTIGQCVSGKVKKVIGLEISPDAIQDSIANATLNNIENAEYILGKAEDTMPGLLKKFGKDEEYVGIVDPPRSGLHGDVIKAMRSFETMKKFVYVSCKQTSLVQDAIKFCKGISKSVHGTPFRPTKAIAFDLFPHTENCELVVLFERVDSITPSDDKTAAQSTTENSNSNNNNNSSNDTTTESIVGDKRKREDDNNDSNSISEQDRSLKVAKE</sequence>
<feature type="compositionally biased region" description="Low complexity" evidence="6">
    <location>
        <begin position="591"/>
        <end position="612"/>
    </location>
</feature>
<dbReference type="CDD" id="cd02440">
    <property type="entry name" value="AdoMet_MTases"/>
    <property type="match status" value="1"/>
</dbReference>
<dbReference type="OrthoDB" id="10250660at2759"/>
<feature type="compositionally biased region" description="Basic and acidic residues" evidence="6">
    <location>
        <begin position="632"/>
        <end position="642"/>
    </location>
</feature>
<dbReference type="PANTHER" id="PTHR45904:SF2">
    <property type="entry name" value="TRNA (URACIL-5-)-METHYLTRANSFERASE HOMOLOG A"/>
    <property type="match status" value="1"/>
</dbReference>
<dbReference type="InterPro" id="IPR045850">
    <property type="entry name" value="TRM2_met"/>
</dbReference>
<feature type="compositionally biased region" description="Low complexity" evidence="6">
    <location>
        <begin position="32"/>
        <end position="57"/>
    </location>
</feature>
<dbReference type="PROSITE" id="PS01230">
    <property type="entry name" value="TRMA_1"/>
    <property type="match status" value="1"/>
</dbReference>
<protein>
    <recommendedName>
        <fullName evidence="9">tRNA (Uracil-5-)-methyltransferase</fullName>
    </recommendedName>
</protein>
<comment type="caution">
    <text evidence="4">Lacks conserved residue(s) required for the propagation of feature annotation.</text>
</comment>
<dbReference type="GO" id="GO:0032259">
    <property type="term" value="P:methylation"/>
    <property type="evidence" value="ECO:0007669"/>
    <property type="project" value="UniProtKB-KW"/>
</dbReference>
<evidence type="ECO:0000256" key="2">
    <source>
        <dbReference type="ARBA" id="ARBA00022679"/>
    </source>
</evidence>
<feature type="binding site" evidence="4">
    <location>
        <position position="448"/>
    </location>
    <ligand>
        <name>S-adenosyl-L-methionine</name>
        <dbReference type="ChEBI" id="CHEBI:59789"/>
    </ligand>
</feature>
<evidence type="ECO:0000256" key="3">
    <source>
        <dbReference type="ARBA" id="ARBA00022691"/>
    </source>
</evidence>
<keyword evidence="1 4" id="KW-0489">Methyltransferase</keyword>
<dbReference type="GO" id="GO:0008173">
    <property type="term" value="F:RNA methyltransferase activity"/>
    <property type="evidence" value="ECO:0007669"/>
    <property type="project" value="InterPro"/>
</dbReference>
<dbReference type="InterPro" id="IPR035979">
    <property type="entry name" value="RBD_domain_sf"/>
</dbReference>
<reference evidence="7" key="1">
    <citation type="submission" date="2020-01" db="EMBL/GenBank/DDBJ databases">
        <title>Development of genomics and gene disruption for Polysphondylium violaceum indicates a role for the polyketide synthase stlB in stalk morphogenesis.</title>
        <authorList>
            <person name="Narita B."/>
            <person name="Kawabe Y."/>
            <person name="Kin K."/>
            <person name="Saito T."/>
            <person name="Gibbs R."/>
            <person name="Kuspa A."/>
            <person name="Muzny D."/>
            <person name="Queller D."/>
            <person name="Richards S."/>
            <person name="Strassman J."/>
            <person name="Sucgang R."/>
            <person name="Worley K."/>
            <person name="Schaap P."/>
        </authorList>
    </citation>
    <scope>NUCLEOTIDE SEQUENCE</scope>
    <source>
        <strain evidence="7">QSvi11</strain>
    </source>
</reference>
<evidence type="ECO:0000313" key="8">
    <source>
        <dbReference type="Proteomes" id="UP000695562"/>
    </source>
</evidence>
<dbReference type="PROSITE" id="PS51687">
    <property type="entry name" value="SAM_MT_RNA_M5U"/>
    <property type="match status" value="1"/>
</dbReference>
<dbReference type="InterPro" id="IPR010280">
    <property type="entry name" value="U5_MeTrfase_fam"/>
</dbReference>
<dbReference type="EMBL" id="AJWJ01000128">
    <property type="protein sequence ID" value="KAF2074823.1"/>
    <property type="molecule type" value="Genomic_DNA"/>
</dbReference>
<feature type="active site" description="Nucleophile" evidence="4">
    <location>
        <position position="526"/>
    </location>
</feature>
<evidence type="ECO:0000256" key="6">
    <source>
        <dbReference type="SAM" id="MobiDB-lite"/>
    </source>
</evidence>
<dbReference type="SUPFAM" id="SSF53335">
    <property type="entry name" value="S-adenosyl-L-methionine-dependent methyltransferases"/>
    <property type="match status" value="1"/>
</dbReference>
<evidence type="ECO:0000256" key="1">
    <source>
        <dbReference type="ARBA" id="ARBA00022603"/>
    </source>
</evidence>
<feature type="region of interest" description="Disordered" evidence="6">
    <location>
        <begin position="582"/>
        <end position="642"/>
    </location>
</feature>
<name>A0A8J4PU37_9MYCE</name>
<feature type="region of interest" description="Disordered" evidence="6">
    <location>
        <begin position="1"/>
        <end position="60"/>
    </location>
</feature>
<dbReference type="InterPro" id="IPR029063">
    <property type="entry name" value="SAM-dependent_MTases_sf"/>
</dbReference>
<evidence type="ECO:0000256" key="5">
    <source>
        <dbReference type="PROSITE-ProRule" id="PRU10015"/>
    </source>
</evidence>
<dbReference type="PANTHER" id="PTHR45904">
    <property type="entry name" value="TRNA (URACIL-5-)-METHYLTRANSFERASE"/>
    <property type="match status" value="1"/>
</dbReference>
<dbReference type="SUPFAM" id="SSF54928">
    <property type="entry name" value="RNA-binding domain, RBD"/>
    <property type="match status" value="1"/>
</dbReference>
<dbReference type="GO" id="GO:0006396">
    <property type="term" value="P:RNA processing"/>
    <property type="evidence" value="ECO:0007669"/>
    <property type="project" value="InterPro"/>
</dbReference>
<proteinExistence type="inferred from homology"/>
<comment type="caution">
    <text evidence="7">The sequence shown here is derived from an EMBL/GenBank/DDBJ whole genome shotgun (WGS) entry which is preliminary data.</text>
</comment>
<dbReference type="AlphaFoldDB" id="A0A8J4PU37"/>
<dbReference type="Pfam" id="PF05958">
    <property type="entry name" value="tRNA_U5-meth_tr"/>
    <property type="match status" value="1"/>
</dbReference>
<feature type="binding site" evidence="4">
    <location>
        <position position="498"/>
    </location>
    <ligand>
        <name>S-adenosyl-L-methionine</name>
        <dbReference type="ChEBI" id="CHEBI:59789"/>
    </ligand>
</feature>
<keyword evidence="3 4" id="KW-0949">S-adenosyl-L-methionine</keyword>
<dbReference type="Proteomes" id="UP000695562">
    <property type="component" value="Unassembled WGS sequence"/>
</dbReference>
<gene>
    <name evidence="7" type="ORF">CYY_003887</name>
</gene>
<evidence type="ECO:0008006" key="9">
    <source>
        <dbReference type="Google" id="ProtNLM"/>
    </source>
</evidence>
<dbReference type="Gene3D" id="3.40.50.150">
    <property type="entry name" value="Vaccinia Virus protein VP39"/>
    <property type="match status" value="1"/>
</dbReference>